<dbReference type="InterPro" id="IPR002818">
    <property type="entry name" value="DJ-1/PfpI"/>
</dbReference>
<dbReference type="PANTHER" id="PTHR43130">
    <property type="entry name" value="ARAC-FAMILY TRANSCRIPTIONAL REGULATOR"/>
    <property type="match status" value="1"/>
</dbReference>
<evidence type="ECO:0000313" key="5">
    <source>
        <dbReference type="EMBL" id="UMB69537.1"/>
    </source>
</evidence>
<name>A0ABY3VJH5_9MYCO</name>
<keyword evidence="6" id="KW-1185">Reference proteome</keyword>
<sequence>MARDPLAVALVIFDRAPMFETSVPMSVFGMDRSSTGAPKFKFLPVAGEDGPLTTTGGLVVTAPYGLEALQDASIVMLPSWRDVHEHPPQPALDAIRAAHADGAILVSFCLGGFVLAATGLLDGRRAASHWFYAPTLARMYPAVSVDPDVLFVDDGDIITGAGTGAALDACLHLVARQWGARASAAIARRMAMPPRRSGGQPQVLDKTLPMPQPGKAFSDIMSHVVKNIDMPIDVNALARRAMMSRRSFDRQFRAVTGMSALQWILQQRVLFAQCLLEDSDDSIDTIAQRSGFGNGIALRRHFRRQVGMSPLQYRLHAQTKHNAPLHDMGGTLLRPSC</sequence>
<gene>
    <name evidence="5" type="ORF">MKK62_24905</name>
</gene>
<feature type="domain" description="HTH araC/xylS-type" evidence="4">
    <location>
        <begin position="218"/>
        <end position="316"/>
    </location>
</feature>
<dbReference type="Pfam" id="PF01965">
    <property type="entry name" value="DJ-1_PfpI"/>
    <property type="match status" value="1"/>
</dbReference>
<dbReference type="SUPFAM" id="SSF52317">
    <property type="entry name" value="Class I glutamine amidotransferase-like"/>
    <property type="match status" value="1"/>
</dbReference>
<proteinExistence type="predicted"/>
<dbReference type="PANTHER" id="PTHR43130:SF3">
    <property type="entry name" value="HTH-TYPE TRANSCRIPTIONAL REGULATOR RV1931C"/>
    <property type="match status" value="1"/>
</dbReference>
<dbReference type="EMBL" id="CP092488">
    <property type="protein sequence ID" value="UMB69537.1"/>
    <property type="molecule type" value="Genomic_DNA"/>
</dbReference>
<keyword evidence="2" id="KW-0238">DNA-binding</keyword>
<dbReference type="InterPro" id="IPR018062">
    <property type="entry name" value="HTH_AraC-typ_CS"/>
</dbReference>
<dbReference type="InterPro" id="IPR009057">
    <property type="entry name" value="Homeodomain-like_sf"/>
</dbReference>
<organism evidence="5 6">
    <name type="scientific">Mycobacterium paraterrae</name>
    <dbReference type="NCBI Taxonomy" id="577492"/>
    <lineage>
        <taxon>Bacteria</taxon>
        <taxon>Bacillati</taxon>
        <taxon>Actinomycetota</taxon>
        <taxon>Actinomycetes</taxon>
        <taxon>Mycobacteriales</taxon>
        <taxon>Mycobacteriaceae</taxon>
        <taxon>Mycobacterium</taxon>
    </lineage>
</organism>
<dbReference type="Pfam" id="PF12833">
    <property type="entry name" value="HTH_18"/>
    <property type="match status" value="1"/>
</dbReference>
<dbReference type="PROSITE" id="PS01124">
    <property type="entry name" value="HTH_ARAC_FAMILY_2"/>
    <property type="match status" value="1"/>
</dbReference>
<dbReference type="InterPro" id="IPR052158">
    <property type="entry name" value="INH-QAR"/>
</dbReference>
<evidence type="ECO:0000259" key="4">
    <source>
        <dbReference type="PROSITE" id="PS01124"/>
    </source>
</evidence>
<dbReference type="Proteomes" id="UP001055336">
    <property type="component" value="Chromosome"/>
</dbReference>
<evidence type="ECO:0000256" key="3">
    <source>
        <dbReference type="ARBA" id="ARBA00023163"/>
    </source>
</evidence>
<evidence type="ECO:0000313" key="6">
    <source>
        <dbReference type="Proteomes" id="UP001055336"/>
    </source>
</evidence>
<dbReference type="PROSITE" id="PS00041">
    <property type="entry name" value="HTH_ARAC_FAMILY_1"/>
    <property type="match status" value="1"/>
</dbReference>
<keyword evidence="1" id="KW-0805">Transcription regulation</keyword>
<accession>A0ABY3VJH5</accession>
<dbReference type="CDD" id="cd03137">
    <property type="entry name" value="GATase1_AraC_1"/>
    <property type="match status" value="1"/>
</dbReference>
<dbReference type="RefSeq" id="WP_240261269.1">
    <property type="nucleotide sequence ID" value="NZ_CP092488.2"/>
</dbReference>
<dbReference type="InterPro" id="IPR029062">
    <property type="entry name" value="Class_I_gatase-like"/>
</dbReference>
<dbReference type="SUPFAM" id="SSF46689">
    <property type="entry name" value="Homeodomain-like"/>
    <property type="match status" value="2"/>
</dbReference>
<evidence type="ECO:0000256" key="2">
    <source>
        <dbReference type="ARBA" id="ARBA00023125"/>
    </source>
</evidence>
<dbReference type="Gene3D" id="3.40.50.880">
    <property type="match status" value="1"/>
</dbReference>
<dbReference type="SMART" id="SM00342">
    <property type="entry name" value="HTH_ARAC"/>
    <property type="match status" value="1"/>
</dbReference>
<dbReference type="InterPro" id="IPR018060">
    <property type="entry name" value="HTH_AraC"/>
</dbReference>
<dbReference type="Gene3D" id="1.10.10.60">
    <property type="entry name" value="Homeodomain-like"/>
    <property type="match status" value="1"/>
</dbReference>
<reference evidence="5" key="1">
    <citation type="submission" date="2022-08" db="EMBL/GenBank/DDBJ databases">
        <title>Whole genome sequencing of non-tuberculosis mycobacteria type-strains.</title>
        <authorList>
            <person name="Igarashi Y."/>
            <person name="Osugi A."/>
            <person name="Mitarai S."/>
        </authorList>
    </citation>
    <scope>NUCLEOTIDE SEQUENCE</scope>
    <source>
        <strain evidence="5">DSM 45127</strain>
    </source>
</reference>
<keyword evidence="3" id="KW-0804">Transcription</keyword>
<protein>
    <submittedName>
        <fullName evidence="5">Helix-turn-helix domain-containing protein</fullName>
    </submittedName>
</protein>
<evidence type="ECO:0000256" key="1">
    <source>
        <dbReference type="ARBA" id="ARBA00023015"/>
    </source>
</evidence>